<proteinExistence type="predicted"/>
<evidence type="ECO:0000256" key="5">
    <source>
        <dbReference type="ARBA" id="ARBA00023136"/>
    </source>
</evidence>
<keyword evidence="5 6" id="KW-0472">Membrane</keyword>
<feature type="transmembrane region" description="Helical" evidence="6">
    <location>
        <begin position="747"/>
        <end position="769"/>
    </location>
</feature>
<dbReference type="Proteomes" id="UP001142175">
    <property type="component" value="Unassembled WGS sequence"/>
</dbReference>
<feature type="domain" description="ABC3 transporter permease C-terminal" evidence="7">
    <location>
        <begin position="667"/>
        <end position="779"/>
    </location>
</feature>
<organism evidence="9 10">
    <name type="scientific">Aquiflexum gelatinilyticum</name>
    <dbReference type="NCBI Taxonomy" id="2961943"/>
    <lineage>
        <taxon>Bacteria</taxon>
        <taxon>Pseudomonadati</taxon>
        <taxon>Bacteroidota</taxon>
        <taxon>Cytophagia</taxon>
        <taxon>Cytophagales</taxon>
        <taxon>Cyclobacteriaceae</taxon>
        <taxon>Aquiflexum</taxon>
    </lineage>
</organism>
<evidence type="ECO:0000256" key="2">
    <source>
        <dbReference type="ARBA" id="ARBA00022475"/>
    </source>
</evidence>
<comment type="caution">
    <text evidence="9">The sequence shown here is derived from an EMBL/GenBank/DDBJ whole genome shotgun (WGS) entry which is preliminary data.</text>
</comment>
<dbReference type="PANTHER" id="PTHR30572:SF18">
    <property type="entry name" value="ABC-TYPE MACROLIDE FAMILY EXPORT SYSTEM PERMEASE COMPONENT 2"/>
    <property type="match status" value="1"/>
</dbReference>
<feature type="transmembrane region" description="Helical" evidence="6">
    <location>
        <begin position="666"/>
        <end position="687"/>
    </location>
</feature>
<name>A0A9X2P3T1_9BACT</name>
<dbReference type="Pfam" id="PF02687">
    <property type="entry name" value="FtsX"/>
    <property type="match status" value="2"/>
</dbReference>
<evidence type="ECO:0000256" key="1">
    <source>
        <dbReference type="ARBA" id="ARBA00004651"/>
    </source>
</evidence>
<sequence length="786" mass="87495">MLTNYLKTAIRSFKKHRLTFVINLLGLTMGLTTVILIMMWVKDELSINRYHVLGDRIYTVFTNHANSTGIVTIGITPAEMAEAMEAELSQVEMAAAISPYIEGVSFDDGNDVQVADGLFVDQEYLEMFSVEFLDGDKSKALSDINSVVLSESTAIRIFGSSGEAVGKTLKWTVFEFGNEVIVRGVYKDFGSYDIDKPEFLLSFPYFKKMLGDGAHWDNFNAGTFLLLREGTDIDSFNAQIANFLKDRKVESNVTPFVQAFEDNYLYGTFEDGKVVGGRINYVWIFSAIAFFILLIACINFMNLTTARAMNRLKEIGVKKSMGASRGGLFSQFIVESMLLSLIAMILALVLAMILQPFFNQVTLKELNLNLDLPQILMLVLIWAITGLIAGIYPAVYLSKFRPIQILKSNIKGSFGELLARKGLVVFQFSISLLLIIGISVIGRQMAYIQNQNLGYNQSHLLQVNSSSLSDTQLESFLNQVKGIPGVENASSLSHPLVGLMSSTIGLSWEGKNPDEQVKFENITVNMDLIETMDFEILKGRSFSRDFGDESSKIILNEEAVKVIGLEEPIGATVNLWGNDMEVIGVLKDFHFESLKENVKPAFLKYDKAFAQKIIIRINPENQLETIASVSGLFENLNAQKMDYSFMDEDFQSLYLQEQRISKLARYFGLAAIFLSCLGLFGLAAFTVENRKKEIGVRKVLGASISGILTMIVKDFILLVLISIVVMVPLGWYLSQAWLQGYAYKTNLSWWIFVGSAAVLLSIALITVSFQAFKAATANPVNSLSSE</sequence>
<evidence type="ECO:0000256" key="4">
    <source>
        <dbReference type="ARBA" id="ARBA00022989"/>
    </source>
</evidence>
<dbReference type="PANTHER" id="PTHR30572">
    <property type="entry name" value="MEMBRANE COMPONENT OF TRANSPORTER-RELATED"/>
    <property type="match status" value="1"/>
</dbReference>
<keyword evidence="2" id="KW-1003">Cell membrane</keyword>
<feature type="transmembrane region" description="Helical" evidence="6">
    <location>
        <begin position="374"/>
        <end position="397"/>
    </location>
</feature>
<dbReference type="EMBL" id="JANSUY010000005">
    <property type="protein sequence ID" value="MCR9015353.1"/>
    <property type="molecule type" value="Genomic_DNA"/>
</dbReference>
<dbReference type="Pfam" id="PF12704">
    <property type="entry name" value="MacB_PCD"/>
    <property type="match status" value="2"/>
</dbReference>
<dbReference type="InterPro" id="IPR050250">
    <property type="entry name" value="Macrolide_Exporter_MacB"/>
</dbReference>
<keyword evidence="4 6" id="KW-1133">Transmembrane helix</keyword>
<dbReference type="RefSeq" id="WP_258423210.1">
    <property type="nucleotide sequence ID" value="NZ_JANSUY010000005.1"/>
</dbReference>
<gene>
    <name evidence="9" type="ORF">NU887_09925</name>
</gene>
<evidence type="ECO:0000256" key="6">
    <source>
        <dbReference type="SAM" id="Phobius"/>
    </source>
</evidence>
<dbReference type="GO" id="GO:0005886">
    <property type="term" value="C:plasma membrane"/>
    <property type="evidence" value="ECO:0007669"/>
    <property type="project" value="UniProtKB-SubCell"/>
</dbReference>
<accession>A0A9X2P3T1</accession>
<feature type="transmembrane region" description="Helical" evidence="6">
    <location>
        <begin position="20"/>
        <end position="41"/>
    </location>
</feature>
<comment type="subcellular location">
    <subcellularLocation>
        <location evidence="1">Cell membrane</location>
        <topology evidence="1">Multi-pass membrane protein</topology>
    </subcellularLocation>
</comment>
<evidence type="ECO:0000313" key="9">
    <source>
        <dbReference type="EMBL" id="MCR9015353.1"/>
    </source>
</evidence>
<feature type="transmembrane region" description="Helical" evidence="6">
    <location>
        <begin position="281"/>
        <end position="303"/>
    </location>
</feature>
<protein>
    <submittedName>
        <fullName evidence="9">ABC transporter permease</fullName>
    </submittedName>
</protein>
<dbReference type="GO" id="GO:0022857">
    <property type="term" value="F:transmembrane transporter activity"/>
    <property type="evidence" value="ECO:0007669"/>
    <property type="project" value="TreeGrafter"/>
</dbReference>
<feature type="domain" description="MacB-like periplasmic core" evidence="8">
    <location>
        <begin position="430"/>
        <end position="626"/>
    </location>
</feature>
<dbReference type="AlphaFoldDB" id="A0A9X2P3T1"/>
<feature type="domain" description="ABC3 transporter permease C-terminal" evidence="7">
    <location>
        <begin position="287"/>
        <end position="400"/>
    </location>
</feature>
<feature type="domain" description="MacB-like periplasmic core" evidence="8">
    <location>
        <begin position="21"/>
        <end position="242"/>
    </location>
</feature>
<evidence type="ECO:0000256" key="3">
    <source>
        <dbReference type="ARBA" id="ARBA00022692"/>
    </source>
</evidence>
<reference evidence="9" key="1">
    <citation type="submission" date="2022-08" db="EMBL/GenBank/DDBJ databases">
        <authorList>
            <person name="Zhang D."/>
        </authorList>
    </citation>
    <scope>NUCLEOTIDE SEQUENCE</scope>
    <source>
        <strain evidence="9">XJ19-11</strain>
    </source>
</reference>
<keyword evidence="3 6" id="KW-0812">Transmembrane</keyword>
<evidence type="ECO:0000259" key="7">
    <source>
        <dbReference type="Pfam" id="PF02687"/>
    </source>
</evidence>
<feature type="transmembrane region" description="Helical" evidence="6">
    <location>
        <begin position="699"/>
        <end position="727"/>
    </location>
</feature>
<evidence type="ECO:0000313" key="10">
    <source>
        <dbReference type="Proteomes" id="UP001142175"/>
    </source>
</evidence>
<keyword evidence="10" id="KW-1185">Reference proteome</keyword>
<evidence type="ECO:0000259" key="8">
    <source>
        <dbReference type="Pfam" id="PF12704"/>
    </source>
</evidence>
<feature type="transmembrane region" description="Helical" evidence="6">
    <location>
        <begin position="328"/>
        <end position="354"/>
    </location>
</feature>
<feature type="transmembrane region" description="Helical" evidence="6">
    <location>
        <begin position="418"/>
        <end position="442"/>
    </location>
</feature>
<dbReference type="InterPro" id="IPR025857">
    <property type="entry name" value="MacB_PCD"/>
</dbReference>
<dbReference type="InterPro" id="IPR003838">
    <property type="entry name" value="ABC3_permease_C"/>
</dbReference>